<dbReference type="Gene3D" id="3.40.50.620">
    <property type="entry name" value="HUPs"/>
    <property type="match status" value="2"/>
</dbReference>
<proteinExistence type="inferred from homology"/>
<accession>A0A6J6LKH5</accession>
<evidence type="ECO:0000259" key="2">
    <source>
        <dbReference type="Pfam" id="PF00582"/>
    </source>
</evidence>
<name>A0A6J6LKH5_9ZZZZ</name>
<dbReference type="SUPFAM" id="SSF52402">
    <property type="entry name" value="Adenine nucleotide alpha hydrolases-like"/>
    <property type="match status" value="2"/>
</dbReference>
<dbReference type="PANTHER" id="PTHR46268">
    <property type="entry name" value="STRESS RESPONSE PROTEIN NHAX"/>
    <property type="match status" value="1"/>
</dbReference>
<dbReference type="InterPro" id="IPR006016">
    <property type="entry name" value="UspA"/>
</dbReference>
<comment type="similarity">
    <text evidence="1">Belongs to the universal stress protein A family.</text>
</comment>
<protein>
    <submittedName>
        <fullName evidence="3">Unannotated protein</fullName>
    </submittedName>
</protein>
<sequence length="292" mass="30403">MEDMYRGRIVVGIDGSPHSERAALWAAREAVAHGRGITLLFAILPSVTSITFGPGVPVSPDGIDEIREVAGNELRALAEALPCKDILTALVIGAPSGALFDASLTAETIVVGSRGRGGFNGLLLGSVSVQITAHAQCPVVIIREEPITDARNIVVGIDGSPASQAALAFAFDQASTHGWNLVALHAWDIPSYDLLVFSDSSYPVALSRNIEDEIRLTAVALGGFTEKYPDVKVETRIIRGNTAEALVAAAVDASMLVVGTRGHGRIVGAIVGSISRSVMHESAVPIAVVPAS</sequence>
<dbReference type="Pfam" id="PF00582">
    <property type="entry name" value="Usp"/>
    <property type="match status" value="2"/>
</dbReference>
<organism evidence="3">
    <name type="scientific">freshwater metagenome</name>
    <dbReference type="NCBI Taxonomy" id="449393"/>
    <lineage>
        <taxon>unclassified sequences</taxon>
        <taxon>metagenomes</taxon>
        <taxon>ecological metagenomes</taxon>
    </lineage>
</organism>
<evidence type="ECO:0000313" key="3">
    <source>
        <dbReference type="EMBL" id="CAB4662507.1"/>
    </source>
</evidence>
<dbReference type="InterPro" id="IPR014729">
    <property type="entry name" value="Rossmann-like_a/b/a_fold"/>
</dbReference>
<feature type="domain" description="UspA" evidence="2">
    <location>
        <begin position="7"/>
        <end position="143"/>
    </location>
</feature>
<dbReference type="PRINTS" id="PR01438">
    <property type="entry name" value="UNVRSLSTRESS"/>
</dbReference>
<feature type="domain" description="UspA" evidence="2">
    <location>
        <begin position="151"/>
        <end position="290"/>
    </location>
</feature>
<dbReference type="PANTHER" id="PTHR46268:SF6">
    <property type="entry name" value="UNIVERSAL STRESS PROTEIN UP12"/>
    <property type="match status" value="1"/>
</dbReference>
<gene>
    <name evidence="3" type="ORF">UFOPK2310_00148</name>
</gene>
<dbReference type="EMBL" id="CAEZWW010000008">
    <property type="protein sequence ID" value="CAB4662507.1"/>
    <property type="molecule type" value="Genomic_DNA"/>
</dbReference>
<dbReference type="InterPro" id="IPR006015">
    <property type="entry name" value="Universal_stress_UspA"/>
</dbReference>
<reference evidence="3" key="1">
    <citation type="submission" date="2020-05" db="EMBL/GenBank/DDBJ databases">
        <authorList>
            <person name="Chiriac C."/>
            <person name="Salcher M."/>
            <person name="Ghai R."/>
            <person name="Kavagutti S V."/>
        </authorList>
    </citation>
    <scope>NUCLEOTIDE SEQUENCE</scope>
</reference>
<dbReference type="AlphaFoldDB" id="A0A6J6LKH5"/>
<evidence type="ECO:0000256" key="1">
    <source>
        <dbReference type="ARBA" id="ARBA00008791"/>
    </source>
</evidence>